<dbReference type="AlphaFoldDB" id="C5BJE6"/>
<dbReference type="Proteomes" id="UP000009080">
    <property type="component" value="Chromosome"/>
</dbReference>
<keyword evidence="2" id="KW-1185">Reference proteome</keyword>
<organism evidence="1 2">
    <name type="scientific">Teredinibacter turnerae (strain ATCC 39867 / T7901)</name>
    <dbReference type="NCBI Taxonomy" id="377629"/>
    <lineage>
        <taxon>Bacteria</taxon>
        <taxon>Pseudomonadati</taxon>
        <taxon>Pseudomonadota</taxon>
        <taxon>Gammaproteobacteria</taxon>
        <taxon>Cellvibrionales</taxon>
        <taxon>Cellvibrionaceae</taxon>
        <taxon>Teredinibacter</taxon>
    </lineage>
</organism>
<dbReference type="STRING" id="377629.TERTU_2155"/>
<gene>
    <name evidence="1" type="ordered locus">TERTU_2155</name>
</gene>
<name>C5BJE6_TERTT</name>
<protein>
    <submittedName>
        <fullName evidence="1">Uncharacterized protein</fullName>
    </submittedName>
</protein>
<evidence type="ECO:0000313" key="2">
    <source>
        <dbReference type="Proteomes" id="UP000009080"/>
    </source>
</evidence>
<dbReference type="KEGG" id="ttu:TERTU_2155"/>
<dbReference type="EMBL" id="CP001614">
    <property type="protein sequence ID" value="ACR12037.1"/>
    <property type="molecule type" value="Genomic_DNA"/>
</dbReference>
<dbReference type="HOGENOM" id="CLU_3349722_0_0_6"/>
<evidence type="ECO:0000313" key="1">
    <source>
        <dbReference type="EMBL" id="ACR12037.1"/>
    </source>
</evidence>
<reference evidence="1 2" key="1">
    <citation type="journal article" date="2009" name="PLoS ONE">
        <title>The complete genome of Teredinibacter turnerae T7901: an intracellular endosymbiont of marine wood-boring bivalves (shipworms).</title>
        <authorList>
            <person name="Yang J.C."/>
            <person name="Madupu R."/>
            <person name="Durkin A.S."/>
            <person name="Ekborg N.A."/>
            <person name="Pedamallu C.S."/>
            <person name="Hostetler J.B."/>
            <person name="Radune D."/>
            <person name="Toms B.S."/>
            <person name="Henrissat B."/>
            <person name="Coutinho P.M."/>
            <person name="Schwarz S."/>
            <person name="Field L."/>
            <person name="Trindade-Silva A.E."/>
            <person name="Soares C.A.G."/>
            <person name="Elshahawi S."/>
            <person name="Hanora A."/>
            <person name="Schmidt E.W."/>
            <person name="Haygood M.G."/>
            <person name="Posfai J."/>
            <person name="Benner J."/>
            <person name="Madinger C."/>
            <person name="Nove J."/>
            <person name="Anton B."/>
            <person name="Chaudhary K."/>
            <person name="Foster J."/>
            <person name="Holman A."/>
            <person name="Kumar S."/>
            <person name="Lessard P.A."/>
            <person name="Luyten Y.A."/>
            <person name="Slatko B."/>
            <person name="Wood N."/>
            <person name="Wu B."/>
            <person name="Teplitski M."/>
            <person name="Mougous J.D."/>
            <person name="Ward N."/>
            <person name="Eisen J.A."/>
            <person name="Badger J.H."/>
            <person name="Distel D.L."/>
        </authorList>
    </citation>
    <scope>NUCLEOTIDE SEQUENCE [LARGE SCALE GENOMIC DNA]</scope>
    <source>
        <strain evidence="2">ATCC 39867 / T7901</strain>
    </source>
</reference>
<accession>C5BJE6</accession>
<sequence length="37" mass="4387">MNIKQDATCERMDYSSTLLQPELNARLMTRPIERFTL</sequence>
<proteinExistence type="predicted"/>